<proteinExistence type="predicted"/>
<reference evidence="1 2" key="1">
    <citation type="submission" date="2019-09" db="EMBL/GenBank/DDBJ databases">
        <title>A chromosome-level genome assembly of the Chinese tupelo Nyssa sinensis.</title>
        <authorList>
            <person name="Yang X."/>
            <person name="Kang M."/>
            <person name="Yang Y."/>
            <person name="Xiong H."/>
            <person name="Wang M."/>
            <person name="Zhang Z."/>
            <person name="Wang Z."/>
            <person name="Wu H."/>
            <person name="Ma T."/>
            <person name="Liu J."/>
            <person name="Xi Z."/>
        </authorList>
    </citation>
    <scope>NUCLEOTIDE SEQUENCE [LARGE SCALE GENOMIC DNA]</scope>
    <source>
        <strain evidence="1">J267</strain>
        <tissue evidence="1">Leaf</tissue>
    </source>
</reference>
<organism evidence="1 2">
    <name type="scientific">Nyssa sinensis</name>
    <dbReference type="NCBI Taxonomy" id="561372"/>
    <lineage>
        <taxon>Eukaryota</taxon>
        <taxon>Viridiplantae</taxon>
        <taxon>Streptophyta</taxon>
        <taxon>Embryophyta</taxon>
        <taxon>Tracheophyta</taxon>
        <taxon>Spermatophyta</taxon>
        <taxon>Magnoliopsida</taxon>
        <taxon>eudicotyledons</taxon>
        <taxon>Gunneridae</taxon>
        <taxon>Pentapetalae</taxon>
        <taxon>asterids</taxon>
        <taxon>Cornales</taxon>
        <taxon>Nyssaceae</taxon>
        <taxon>Nyssa</taxon>
    </lineage>
</organism>
<protein>
    <submittedName>
        <fullName evidence="1">Uncharacterized protein</fullName>
    </submittedName>
</protein>
<dbReference type="Proteomes" id="UP000325577">
    <property type="component" value="Linkage Group LG1"/>
</dbReference>
<dbReference type="EMBL" id="CM018032">
    <property type="protein sequence ID" value="KAA8547271.1"/>
    <property type="molecule type" value="Genomic_DNA"/>
</dbReference>
<accession>A0A5J5C1G1</accession>
<name>A0A5J5C1G1_9ASTE</name>
<evidence type="ECO:0000313" key="1">
    <source>
        <dbReference type="EMBL" id="KAA8547271.1"/>
    </source>
</evidence>
<dbReference type="AlphaFoldDB" id="A0A5J5C1G1"/>
<evidence type="ECO:0000313" key="2">
    <source>
        <dbReference type="Proteomes" id="UP000325577"/>
    </source>
</evidence>
<sequence length="159" mass="17029">MYFIYVTTFPKSAFQSLANTVFKSPDEETISTFSPPSSCNSPATTTYKYSNSSMSVIKPQATVAPTTNSNGVSSTVSPATNQGKTVSHKLWHNRPGHPYNQVVDDGKAMVRCGSDGGRSGGDGDVQWGCGRQSCGGRWRVSGFIGVMDLMGVERMEVEG</sequence>
<keyword evidence="2" id="KW-1185">Reference proteome</keyword>
<gene>
    <name evidence="1" type="ORF">F0562_003865</name>
</gene>